<sequence length="199" mass="22869">MKSAQVAARPNVPPYGMPMIPMDNDDGVSYKEWGSKFNDLLLIYIRPFVQILQCAFMEERLKNRGSELDQEDYQVLPWSFQLVGRRKKGTGGWVRVLDVPPFLRLSEFFFSLADWFRALEERERLGRKSYGWTKFALGLGETLMASFILMVCFVGGLRFRENEILCLTSSTWKSQHYGSTCKEDALTAGPFYCILCSKA</sequence>
<reference evidence="2 3" key="1">
    <citation type="submission" date="2019-08" db="EMBL/GenBank/DDBJ databases">
        <title>Draft genome sequences of two oriental melons (Cucumis melo L. var makuwa).</title>
        <authorList>
            <person name="Kwon S.-Y."/>
        </authorList>
    </citation>
    <scope>NUCLEOTIDE SEQUENCE [LARGE SCALE GENOMIC DNA]</scope>
    <source>
        <strain evidence="3">cv. SW 3</strain>
        <tissue evidence="2">Leaf</tissue>
    </source>
</reference>
<comment type="caution">
    <text evidence="2">The sequence shown here is derived from an EMBL/GenBank/DDBJ whole genome shotgun (WGS) entry which is preliminary data.</text>
</comment>
<dbReference type="AlphaFoldDB" id="A0A5A7TSI7"/>
<protein>
    <submittedName>
        <fullName evidence="2">WD repeat-containing protein 76</fullName>
    </submittedName>
</protein>
<gene>
    <name evidence="2" type="ORF">E6C27_scaffold46G002630</name>
</gene>
<keyword evidence="1" id="KW-0812">Transmembrane</keyword>
<organism evidence="2 3">
    <name type="scientific">Cucumis melo var. makuwa</name>
    <name type="common">Oriental melon</name>
    <dbReference type="NCBI Taxonomy" id="1194695"/>
    <lineage>
        <taxon>Eukaryota</taxon>
        <taxon>Viridiplantae</taxon>
        <taxon>Streptophyta</taxon>
        <taxon>Embryophyta</taxon>
        <taxon>Tracheophyta</taxon>
        <taxon>Spermatophyta</taxon>
        <taxon>Magnoliopsida</taxon>
        <taxon>eudicotyledons</taxon>
        <taxon>Gunneridae</taxon>
        <taxon>Pentapetalae</taxon>
        <taxon>rosids</taxon>
        <taxon>fabids</taxon>
        <taxon>Cucurbitales</taxon>
        <taxon>Cucurbitaceae</taxon>
        <taxon>Benincaseae</taxon>
        <taxon>Cucumis</taxon>
    </lineage>
</organism>
<evidence type="ECO:0000313" key="2">
    <source>
        <dbReference type="EMBL" id="KAA0044521.1"/>
    </source>
</evidence>
<name>A0A5A7TSI7_CUCMM</name>
<proteinExistence type="predicted"/>
<evidence type="ECO:0000256" key="1">
    <source>
        <dbReference type="SAM" id="Phobius"/>
    </source>
</evidence>
<dbReference type="Proteomes" id="UP000321393">
    <property type="component" value="Unassembled WGS sequence"/>
</dbReference>
<accession>A0A5A7TSI7</accession>
<keyword evidence="1" id="KW-1133">Transmembrane helix</keyword>
<evidence type="ECO:0000313" key="3">
    <source>
        <dbReference type="Proteomes" id="UP000321393"/>
    </source>
</evidence>
<keyword evidence="1" id="KW-0472">Membrane</keyword>
<dbReference type="OrthoDB" id="19768at2759"/>
<feature type="transmembrane region" description="Helical" evidence="1">
    <location>
        <begin position="135"/>
        <end position="157"/>
    </location>
</feature>
<dbReference type="EMBL" id="SSTE01014815">
    <property type="protein sequence ID" value="KAA0044521.1"/>
    <property type="molecule type" value="Genomic_DNA"/>
</dbReference>